<dbReference type="EMBL" id="SWDB01000013">
    <property type="protein sequence ID" value="TKB45784.1"/>
    <property type="molecule type" value="Genomic_DNA"/>
</dbReference>
<dbReference type="OrthoDB" id="6291244at2"/>
<organism evidence="1 2">
    <name type="scientific">Thalassotalea mangrovi</name>
    <dbReference type="NCBI Taxonomy" id="2572245"/>
    <lineage>
        <taxon>Bacteria</taxon>
        <taxon>Pseudomonadati</taxon>
        <taxon>Pseudomonadota</taxon>
        <taxon>Gammaproteobacteria</taxon>
        <taxon>Alteromonadales</taxon>
        <taxon>Colwelliaceae</taxon>
        <taxon>Thalassotalea</taxon>
    </lineage>
</organism>
<name>A0A4U1B5X0_9GAMM</name>
<sequence length="103" mass="11916">MNQLFGNDILKIEAPQDRKELLFVVRDDEDSDFVSTNIRFFNSDNSPIQIDFSLLDIGLIYDPDTDTTSFGEFEYVKRIENGFEVFGDFGIIWVYCDSSLPKL</sequence>
<evidence type="ECO:0000313" key="2">
    <source>
        <dbReference type="Proteomes" id="UP000307999"/>
    </source>
</evidence>
<dbReference type="RefSeq" id="WP_136735381.1">
    <property type="nucleotide sequence ID" value="NZ_SWDB01000013.1"/>
</dbReference>
<accession>A0A4U1B5X0</accession>
<gene>
    <name evidence="1" type="ORF">E8M12_06965</name>
</gene>
<proteinExistence type="predicted"/>
<reference evidence="1 2" key="1">
    <citation type="submission" date="2019-04" db="EMBL/GenBank/DDBJ databases">
        <title>Thalassotalea guangxiensis sp. nov., isolated from sediment of the coastal wetland.</title>
        <authorList>
            <person name="Zheng S."/>
            <person name="Zhang D."/>
        </authorList>
    </citation>
    <scope>NUCLEOTIDE SEQUENCE [LARGE SCALE GENOMIC DNA]</scope>
    <source>
        <strain evidence="1 2">ZS-4</strain>
    </source>
</reference>
<comment type="caution">
    <text evidence="1">The sequence shown here is derived from an EMBL/GenBank/DDBJ whole genome shotgun (WGS) entry which is preliminary data.</text>
</comment>
<protein>
    <submittedName>
        <fullName evidence="1">Uncharacterized protein</fullName>
    </submittedName>
</protein>
<evidence type="ECO:0000313" key="1">
    <source>
        <dbReference type="EMBL" id="TKB45784.1"/>
    </source>
</evidence>
<keyword evidence="2" id="KW-1185">Reference proteome</keyword>
<dbReference type="AlphaFoldDB" id="A0A4U1B5X0"/>
<dbReference type="Proteomes" id="UP000307999">
    <property type="component" value="Unassembled WGS sequence"/>
</dbReference>